<evidence type="ECO:0000256" key="9">
    <source>
        <dbReference type="SAM" id="Coils"/>
    </source>
</evidence>
<dbReference type="EMBL" id="VEPZ02001538">
    <property type="protein sequence ID" value="KAE8669020.1"/>
    <property type="molecule type" value="Genomic_DNA"/>
</dbReference>
<reference evidence="11" key="1">
    <citation type="submission" date="2019-09" db="EMBL/GenBank/DDBJ databases">
        <title>Draft genome information of white flower Hibiscus syriacus.</title>
        <authorList>
            <person name="Kim Y.-M."/>
        </authorList>
    </citation>
    <scope>NUCLEOTIDE SEQUENCE [LARGE SCALE GENOMIC DNA]</scope>
    <source>
        <strain evidence="11">YM2019G1</strain>
    </source>
</reference>
<dbReference type="GO" id="GO:0051301">
    <property type="term" value="P:cell division"/>
    <property type="evidence" value="ECO:0007669"/>
    <property type="project" value="UniProtKB-KW"/>
</dbReference>
<comment type="caution">
    <text evidence="11">The sequence shown here is derived from an EMBL/GenBank/DDBJ whole genome shotgun (WGS) entry which is preliminary data.</text>
</comment>
<name>A0A6A2XGX9_HIBSY</name>
<dbReference type="Gene3D" id="1.10.418.60">
    <property type="entry name" value="Ncd80 complex, Nuf2 subunit"/>
    <property type="match status" value="1"/>
</dbReference>
<evidence type="ECO:0000256" key="5">
    <source>
        <dbReference type="ARBA" id="ARBA00022776"/>
    </source>
</evidence>
<dbReference type="PANTHER" id="PTHR48441:SF1">
    <property type="entry name" value="NT-3"/>
    <property type="match status" value="1"/>
</dbReference>
<dbReference type="GO" id="GO:0031262">
    <property type="term" value="C:Ndc80 complex"/>
    <property type="evidence" value="ECO:0007669"/>
    <property type="project" value="InterPro"/>
</dbReference>
<comment type="subcellular location">
    <subcellularLocation>
        <location evidence="1">Chromosome</location>
        <location evidence="1">Centromere</location>
    </subcellularLocation>
</comment>
<evidence type="ECO:0000256" key="4">
    <source>
        <dbReference type="ARBA" id="ARBA00022618"/>
    </source>
</evidence>
<sequence length="510" mass="58016">MSTFDYPVLSRADIISILAESQIAAVTDNDFKNIKPDFVSNLYTRLLIYLDALNEEDQGQFEFSALEQIENPDLLIGSFHVMNLYCTLTEVMESLKCPLQFNLRDLFKPDPRRTEHFLSAILNFCLYKETKMNLLRPIVEELALLDDQRKEQETKIYQLNAEIAGYNEARERELPLVQEVESKVKELREMIAGFNSMADKCSILCGELTYPEDLLSFMVRPPFDPNVDFPFRNNSFEISQAEFDLVQSVQENVCKALLLLILKPSICANHSIPNGILRALEEKKLTRDEAKNAERSAMQSFQQKNATVEVYSKNAMHHEKIHLSVLCRMHIHLSVLCGSSTIAYLTFCARSVMLLFVSPSLKCSVAHKKMSKHFALMQAMHEQVNSAKSVEKECKSMKAKLSNDAVFDKSLEAKLIEQEGKGSMKSEVLSERHELEARQKKVEDVVKEVDFITLKTDMVRESGAAKVRQLISKCEELVKQFQVYSSSIGLLLPEKENGTKKLDSVAITSL</sequence>
<evidence type="ECO:0000256" key="6">
    <source>
        <dbReference type="ARBA" id="ARBA00023054"/>
    </source>
</evidence>
<evidence type="ECO:0000313" key="11">
    <source>
        <dbReference type="EMBL" id="KAE8669020.1"/>
    </source>
</evidence>
<evidence type="ECO:0000256" key="2">
    <source>
        <dbReference type="ARBA" id="ARBA00005498"/>
    </source>
</evidence>
<evidence type="ECO:0000256" key="3">
    <source>
        <dbReference type="ARBA" id="ARBA00022454"/>
    </source>
</evidence>
<evidence type="ECO:0000256" key="1">
    <source>
        <dbReference type="ARBA" id="ARBA00004584"/>
    </source>
</evidence>
<keyword evidence="6 9" id="KW-0175">Coiled coil</keyword>
<feature type="coiled-coil region" evidence="9">
    <location>
        <begin position="142"/>
        <end position="197"/>
    </location>
</feature>
<protein>
    <submittedName>
        <fullName evidence="11">Kinetochore protein nuf2 isoform 3</fullName>
    </submittedName>
</protein>
<dbReference type="InterPro" id="IPR038275">
    <property type="entry name" value="Nuf2_N_sf"/>
</dbReference>
<evidence type="ECO:0000313" key="12">
    <source>
        <dbReference type="Proteomes" id="UP000436088"/>
    </source>
</evidence>
<accession>A0A6A2XGX9</accession>
<dbReference type="PANTHER" id="PTHR48441">
    <property type="match status" value="1"/>
</dbReference>
<dbReference type="InterPro" id="IPR005549">
    <property type="entry name" value="Kinetochore_Nuf2_N"/>
</dbReference>
<evidence type="ECO:0000256" key="7">
    <source>
        <dbReference type="ARBA" id="ARBA00023306"/>
    </source>
</evidence>
<evidence type="ECO:0000256" key="8">
    <source>
        <dbReference type="ARBA" id="ARBA00023328"/>
    </source>
</evidence>
<keyword evidence="3" id="KW-0158">Chromosome</keyword>
<dbReference type="Pfam" id="PF03800">
    <property type="entry name" value="Nuf2"/>
    <property type="match status" value="1"/>
</dbReference>
<keyword evidence="12" id="KW-1185">Reference proteome</keyword>
<keyword evidence="4" id="KW-0132">Cell division</keyword>
<keyword evidence="5" id="KW-0498">Mitosis</keyword>
<organism evidence="11 12">
    <name type="scientific">Hibiscus syriacus</name>
    <name type="common">Rose of Sharon</name>
    <dbReference type="NCBI Taxonomy" id="106335"/>
    <lineage>
        <taxon>Eukaryota</taxon>
        <taxon>Viridiplantae</taxon>
        <taxon>Streptophyta</taxon>
        <taxon>Embryophyta</taxon>
        <taxon>Tracheophyta</taxon>
        <taxon>Spermatophyta</taxon>
        <taxon>Magnoliopsida</taxon>
        <taxon>eudicotyledons</taxon>
        <taxon>Gunneridae</taxon>
        <taxon>Pentapetalae</taxon>
        <taxon>rosids</taxon>
        <taxon>malvids</taxon>
        <taxon>Malvales</taxon>
        <taxon>Malvaceae</taxon>
        <taxon>Malvoideae</taxon>
        <taxon>Hibiscus</taxon>
    </lineage>
</organism>
<keyword evidence="8" id="KW-0137">Centromere</keyword>
<evidence type="ECO:0000259" key="10">
    <source>
        <dbReference type="Pfam" id="PF03800"/>
    </source>
</evidence>
<comment type="similarity">
    <text evidence="2">Belongs to the NUF2 family.</text>
</comment>
<feature type="domain" description="Kinetochore protein Nuf2 N-terminal" evidence="10">
    <location>
        <begin position="4"/>
        <end position="142"/>
    </location>
</feature>
<gene>
    <name evidence="11" type="ORF">F3Y22_tig00112261pilonHSYRG00127</name>
</gene>
<dbReference type="AlphaFoldDB" id="A0A6A2XGX9"/>
<proteinExistence type="inferred from homology"/>
<keyword evidence="7" id="KW-0131">Cell cycle</keyword>
<dbReference type="Proteomes" id="UP000436088">
    <property type="component" value="Unassembled WGS sequence"/>
</dbReference>